<dbReference type="Proteomes" id="UP001183222">
    <property type="component" value="Unassembled WGS sequence"/>
</dbReference>
<feature type="transmembrane region" description="Helical" evidence="1">
    <location>
        <begin position="294"/>
        <end position="312"/>
    </location>
</feature>
<keyword evidence="1" id="KW-1133">Transmembrane helix</keyword>
<feature type="transmembrane region" description="Helical" evidence="1">
    <location>
        <begin position="22"/>
        <end position="42"/>
    </location>
</feature>
<comment type="caution">
    <text evidence="2">The sequence shown here is derived from an EMBL/GenBank/DDBJ whole genome shotgun (WGS) entry which is preliminary data.</text>
</comment>
<evidence type="ECO:0000313" key="2">
    <source>
        <dbReference type="EMBL" id="MDT0275021.1"/>
    </source>
</evidence>
<dbReference type="EMBL" id="JAVREI010000001">
    <property type="protein sequence ID" value="MDT0275021.1"/>
    <property type="molecule type" value="Genomic_DNA"/>
</dbReference>
<feature type="transmembrane region" description="Helical" evidence="1">
    <location>
        <begin position="210"/>
        <end position="232"/>
    </location>
</feature>
<organism evidence="2 3">
    <name type="scientific">Blastococcus goldschmidtiae</name>
    <dbReference type="NCBI Taxonomy" id="3075546"/>
    <lineage>
        <taxon>Bacteria</taxon>
        <taxon>Bacillati</taxon>
        <taxon>Actinomycetota</taxon>
        <taxon>Actinomycetes</taxon>
        <taxon>Geodermatophilales</taxon>
        <taxon>Geodermatophilaceae</taxon>
        <taxon>Blastococcus</taxon>
    </lineage>
</organism>
<evidence type="ECO:0000256" key="1">
    <source>
        <dbReference type="SAM" id="Phobius"/>
    </source>
</evidence>
<feature type="transmembrane region" description="Helical" evidence="1">
    <location>
        <begin position="96"/>
        <end position="116"/>
    </location>
</feature>
<name>A0ABU2K4A1_9ACTN</name>
<feature type="transmembrane region" description="Helical" evidence="1">
    <location>
        <begin position="174"/>
        <end position="198"/>
    </location>
</feature>
<dbReference type="RefSeq" id="WP_311343834.1">
    <property type="nucleotide sequence ID" value="NZ_JAVREI010000001.1"/>
</dbReference>
<keyword evidence="3" id="KW-1185">Reference proteome</keyword>
<keyword evidence="1" id="KW-0812">Transmembrane</keyword>
<reference evidence="3" key="1">
    <citation type="submission" date="2023-07" db="EMBL/GenBank/DDBJ databases">
        <title>30 novel species of actinomycetes from the DSMZ collection.</title>
        <authorList>
            <person name="Nouioui I."/>
        </authorList>
    </citation>
    <scope>NUCLEOTIDE SEQUENCE [LARGE SCALE GENOMIC DNA]</scope>
    <source>
        <strain evidence="3">DSM 46792</strain>
    </source>
</reference>
<evidence type="ECO:0000313" key="3">
    <source>
        <dbReference type="Proteomes" id="UP001183222"/>
    </source>
</evidence>
<proteinExistence type="predicted"/>
<feature type="transmembrane region" description="Helical" evidence="1">
    <location>
        <begin position="318"/>
        <end position="337"/>
    </location>
</feature>
<gene>
    <name evidence="2" type="ORF">RM425_03840</name>
</gene>
<protein>
    <recommendedName>
        <fullName evidence="4">DUF2029 domain-containing protein</fullName>
    </recommendedName>
</protein>
<feature type="transmembrane region" description="Helical" evidence="1">
    <location>
        <begin position="148"/>
        <end position="168"/>
    </location>
</feature>
<feature type="transmembrane region" description="Helical" evidence="1">
    <location>
        <begin position="368"/>
        <end position="390"/>
    </location>
</feature>
<evidence type="ECO:0008006" key="4">
    <source>
        <dbReference type="Google" id="ProtNLM"/>
    </source>
</evidence>
<feature type="transmembrane region" description="Helical" evidence="1">
    <location>
        <begin position="264"/>
        <end position="282"/>
    </location>
</feature>
<feature type="transmembrane region" description="Helical" evidence="1">
    <location>
        <begin position="344"/>
        <end position="362"/>
    </location>
</feature>
<feature type="transmembrane region" description="Helical" evidence="1">
    <location>
        <begin position="122"/>
        <end position="141"/>
    </location>
</feature>
<sequence length="434" mass="47142">MSSPSSPQVADPRPLSPVAERIVAYSAVLVASFFGLVSYGSLEHGARADARGDALRYLEMSGDTFAAVESPFAFRLLTPWLVQQLSGVSGVAPDTVWLVLTFVASTAAIVVVYEFLRRPLGISAGVSTWSVLLLTVTYSYTSYNYGNFWLVDPLANLFMALALFFAFQRRLLPFVLVVLVGMVNKETILLVAPLFPLLQWARSGSLRDRSVVVSGVATAVIGGCYLVFRAWAHARIGDTETWAGQGVVDIARAALSSRPRREHLAVFVVFQFLWPVFAYGLYRRFRHGGVRDGLLIAGLYLFTCCLLGRVQATDTDRVFVMMAPLVIAVAATVFDDLRGEQQRLWLWILGGVYAALNFSWLTGELATVANFAVLALVVLMLHPPSCSCAITGGASPVGLMAAPGDGRRRPDLLGHTRSPARTVTAPVDERPVPV</sequence>
<keyword evidence="1" id="KW-0472">Membrane</keyword>
<accession>A0ABU2K4A1</accession>